<feature type="compositionally biased region" description="Basic and acidic residues" evidence="1">
    <location>
        <begin position="417"/>
        <end position="461"/>
    </location>
</feature>
<dbReference type="OrthoDB" id="5989905at2759"/>
<keyword evidence="2" id="KW-0812">Transmembrane</keyword>
<keyword evidence="2" id="KW-1133">Transmembrane helix</keyword>
<dbReference type="AlphaFoldDB" id="A0A2B4RBX8"/>
<evidence type="ECO:0000259" key="3">
    <source>
        <dbReference type="Pfam" id="PF21107"/>
    </source>
</evidence>
<feature type="transmembrane region" description="Helical" evidence="2">
    <location>
        <begin position="294"/>
        <end position="317"/>
    </location>
</feature>
<dbReference type="PANTHER" id="PTHR31424">
    <property type="entry name" value="PROTEIN CBG23806"/>
    <property type="match status" value="1"/>
</dbReference>
<gene>
    <name evidence="4" type="ORF">AWC38_SpisGene19907</name>
</gene>
<feature type="region of interest" description="Disordered" evidence="1">
    <location>
        <begin position="403"/>
        <end position="461"/>
    </location>
</feature>
<sequence>MTEQHHELIKARAEAFQLREELTLLRNEVAQSRLPVDRTKNSFKFNSSKKNFWECDKASRSQKRKKIRELMLNAVEKLPTEFTPVEIKFNVYGQELTIPLANTTCNMEHSSDDAYTTEVVRRILAAKDQGLVSDRAYHELRMALPEDIRHLIPPLSALIQERRDQNKTINTIPIPQAKNGDGSRRSIREVLEYLLGIEDVREAIKRGGRTVRLRFAADGRRTSKRIGTVMAVFNILAEERHSFEYQYTLALYNGKEDYEELKECLGKTFKEIETVKSEGLEIDGEHFDVEWGKLGIAVFSLLFVLFIMEIMLTAALVRGTTLASLQPPPEYEYNVYIPSLLRLANYVEENQGPAIFNTVDSSRTVSADFSQGNELFGKNAALLNTPPCLNSVQKKEKANKLVSLSERESSNESVECGENKLAKKQEHRKEKAANESAELRENRQAKKREYQKDKIANESAECREKRLAKKQEYQKDKIANEYAE</sequence>
<dbReference type="EMBL" id="LSMT01000602">
    <property type="protein sequence ID" value="PFX15854.1"/>
    <property type="molecule type" value="Genomic_DNA"/>
</dbReference>
<dbReference type="Proteomes" id="UP000225706">
    <property type="component" value="Unassembled WGS sequence"/>
</dbReference>
<evidence type="ECO:0000313" key="4">
    <source>
        <dbReference type="EMBL" id="PFX15854.1"/>
    </source>
</evidence>
<reference evidence="5" key="1">
    <citation type="journal article" date="2017" name="bioRxiv">
        <title>Comparative analysis of the genomes of Stylophora pistillata and Acropora digitifera provides evidence for extensive differences between species of corals.</title>
        <authorList>
            <person name="Voolstra C.R."/>
            <person name="Li Y."/>
            <person name="Liew Y.J."/>
            <person name="Baumgarten S."/>
            <person name="Zoccola D."/>
            <person name="Flot J.-F."/>
            <person name="Tambutte S."/>
            <person name="Allemand D."/>
            <person name="Aranda M."/>
        </authorList>
    </citation>
    <scope>NUCLEOTIDE SEQUENCE [LARGE SCALE GENOMIC DNA]</scope>
</reference>
<comment type="caution">
    <text evidence="4">The sequence shown here is derived from an EMBL/GenBank/DDBJ whole genome shotgun (WGS) entry which is preliminary data.</text>
</comment>
<feature type="domain" description="STPR" evidence="3">
    <location>
        <begin position="419"/>
        <end position="481"/>
    </location>
</feature>
<dbReference type="Pfam" id="PF21107">
    <property type="entry name" value="STPRs"/>
    <property type="match status" value="1"/>
</dbReference>
<organism evidence="4 5">
    <name type="scientific">Stylophora pistillata</name>
    <name type="common">Smooth cauliflower coral</name>
    <dbReference type="NCBI Taxonomy" id="50429"/>
    <lineage>
        <taxon>Eukaryota</taxon>
        <taxon>Metazoa</taxon>
        <taxon>Cnidaria</taxon>
        <taxon>Anthozoa</taxon>
        <taxon>Hexacorallia</taxon>
        <taxon>Scleractinia</taxon>
        <taxon>Astrocoeniina</taxon>
        <taxon>Pocilloporidae</taxon>
        <taxon>Stylophora</taxon>
    </lineage>
</organism>
<evidence type="ECO:0000256" key="1">
    <source>
        <dbReference type="SAM" id="MobiDB-lite"/>
    </source>
</evidence>
<name>A0A2B4RBX8_STYPI</name>
<evidence type="ECO:0000313" key="5">
    <source>
        <dbReference type="Proteomes" id="UP000225706"/>
    </source>
</evidence>
<proteinExistence type="predicted"/>
<dbReference type="PANTHER" id="PTHR31424:SF5">
    <property type="entry name" value="APPLE DOMAIN-CONTAINING PROTEIN"/>
    <property type="match status" value="1"/>
</dbReference>
<protein>
    <recommendedName>
        <fullName evidence="3">STPR domain-containing protein</fullName>
    </recommendedName>
</protein>
<keyword evidence="2" id="KW-0472">Membrane</keyword>
<evidence type="ECO:0000256" key="2">
    <source>
        <dbReference type="SAM" id="Phobius"/>
    </source>
</evidence>
<accession>A0A2B4RBX8</accession>
<keyword evidence="5" id="KW-1185">Reference proteome</keyword>
<dbReference type="InterPro" id="IPR048998">
    <property type="entry name" value="STPR"/>
</dbReference>